<keyword evidence="1" id="KW-0051">Antiviral defense</keyword>
<protein>
    <submittedName>
        <fullName evidence="2">Type I-E CRISPR-associated protein Cas5/CasD</fullName>
    </submittedName>
</protein>
<dbReference type="RefSeq" id="WP_269529307.1">
    <property type="nucleotide sequence ID" value="NZ_JAUHTB010000007.1"/>
</dbReference>
<dbReference type="InterPro" id="IPR010147">
    <property type="entry name" value="CRISPR-assoc_prot_CasD"/>
</dbReference>
<dbReference type="InterPro" id="IPR021124">
    <property type="entry name" value="CRISPR-assoc_prot_Cas5"/>
</dbReference>
<reference evidence="2 3" key="1">
    <citation type="submission" date="2023-07" db="EMBL/GenBank/DDBJ databases">
        <title>Strategy for survival of the halotoleranting strain Dietzia MX2 from the Yakshinskoe mineral salts deposit.</title>
        <authorList>
            <person name="Kharitonova M.A."/>
            <person name="Kupriyanova-Ashina F.G."/>
            <person name="Shakirov T.R."/>
            <person name="Vafina M.S."/>
            <person name="Ilinskaya O.N."/>
        </authorList>
    </citation>
    <scope>NUCLEOTIDE SEQUENCE [LARGE SCALE GENOMIC DNA]</scope>
    <source>
        <strain evidence="2 3">MX2</strain>
    </source>
</reference>
<dbReference type="NCBIfam" id="TIGR01868">
    <property type="entry name" value="casD_Cas5e"/>
    <property type="match status" value="1"/>
</dbReference>
<proteinExistence type="predicted"/>
<evidence type="ECO:0000313" key="2">
    <source>
        <dbReference type="EMBL" id="MDN4505969.1"/>
    </source>
</evidence>
<dbReference type="Gene3D" id="3.30.70.2660">
    <property type="match status" value="1"/>
</dbReference>
<evidence type="ECO:0000256" key="1">
    <source>
        <dbReference type="ARBA" id="ARBA00023118"/>
    </source>
</evidence>
<dbReference type="Proteomes" id="UP001172702">
    <property type="component" value="Unassembled WGS sequence"/>
</dbReference>
<dbReference type="EMBL" id="JAUHTB010000007">
    <property type="protein sequence ID" value="MDN4505969.1"/>
    <property type="molecule type" value="Genomic_DNA"/>
</dbReference>
<name>A0ABT8H0I3_9ACTN</name>
<dbReference type="CDD" id="cd09645">
    <property type="entry name" value="Cas5_I-E"/>
    <property type="match status" value="1"/>
</dbReference>
<gene>
    <name evidence="2" type="primary">cas5e</name>
    <name evidence="2" type="ORF">QYF62_07865</name>
</gene>
<comment type="caution">
    <text evidence="2">The sequence shown here is derived from an EMBL/GenBank/DDBJ whole genome shotgun (WGS) entry which is preliminary data.</text>
</comment>
<organism evidence="2 3">
    <name type="scientific">Dietzia maris</name>
    <dbReference type="NCBI Taxonomy" id="37915"/>
    <lineage>
        <taxon>Bacteria</taxon>
        <taxon>Bacillati</taxon>
        <taxon>Actinomycetota</taxon>
        <taxon>Actinomycetes</taxon>
        <taxon>Mycobacteriales</taxon>
        <taxon>Dietziaceae</taxon>
        <taxon>Dietzia</taxon>
    </lineage>
</organism>
<keyword evidence="3" id="KW-1185">Reference proteome</keyword>
<evidence type="ECO:0000313" key="3">
    <source>
        <dbReference type="Proteomes" id="UP001172702"/>
    </source>
</evidence>
<dbReference type="InterPro" id="IPR013422">
    <property type="entry name" value="CRISPR-assoc_prot_Cas5_N"/>
</dbReference>
<dbReference type="NCBIfam" id="TIGR02593">
    <property type="entry name" value="CRISPR_cas5"/>
    <property type="match status" value="1"/>
</dbReference>
<dbReference type="Pfam" id="PF09704">
    <property type="entry name" value="Cas_Cas5d"/>
    <property type="match status" value="1"/>
</dbReference>
<sequence>MTGTLLVELAAPMQAWGDSSRFTQRQTRPEPTKSGVVGLLAAAMGRRRTDPIEDLARLRFGVRTDQPGRLERDFQTEIDWRTGKSKALTHRYYLADAKFVAAVEGPAVLLEALVSALRNPTFPLYLGRRSFPPAGPIRGRIVDSTVQVALSEAEWTASTRHRRMQGSTVGLPVVRDAEPGEAIAESVRDFPISFDPVHRQYEWRDVVHYTVPVHNPASERPAAQLDWLAPLGGS</sequence>
<accession>A0ABT8H0I3</accession>